<evidence type="ECO:0000256" key="1">
    <source>
        <dbReference type="SAM" id="MobiDB-lite"/>
    </source>
</evidence>
<proteinExistence type="predicted"/>
<feature type="region of interest" description="Disordered" evidence="1">
    <location>
        <begin position="141"/>
        <end position="390"/>
    </location>
</feature>
<feature type="compositionally biased region" description="Acidic residues" evidence="1">
    <location>
        <begin position="247"/>
        <end position="257"/>
    </location>
</feature>
<evidence type="ECO:0000313" key="3">
    <source>
        <dbReference type="EMBL" id="KAJ1928139.1"/>
    </source>
</evidence>
<keyword evidence="4" id="KW-1185">Reference proteome</keyword>
<feature type="compositionally biased region" description="Low complexity" evidence="1">
    <location>
        <begin position="301"/>
        <end position="315"/>
    </location>
</feature>
<evidence type="ECO:0000313" key="4">
    <source>
        <dbReference type="Proteomes" id="UP001150569"/>
    </source>
</evidence>
<dbReference type="AlphaFoldDB" id="A0A9W8ABH4"/>
<feature type="compositionally biased region" description="Polar residues" evidence="1">
    <location>
        <begin position="364"/>
        <end position="390"/>
    </location>
</feature>
<reference evidence="3" key="1">
    <citation type="submission" date="2022-07" db="EMBL/GenBank/DDBJ databases">
        <title>Phylogenomic reconstructions and comparative analyses of Kickxellomycotina fungi.</title>
        <authorList>
            <person name="Reynolds N.K."/>
            <person name="Stajich J.E."/>
            <person name="Barry K."/>
            <person name="Grigoriev I.V."/>
            <person name="Crous P."/>
            <person name="Smith M.E."/>
        </authorList>
    </citation>
    <scope>NUCLEOTIDE SEQUENCE</scope>
    <source>
        <strain evidence="3">RSA 861</strain>
    </source>
</reference>
<dbReference type="Proteomes" id="UP001150569">
    <property type="component" value="Unassembled WGS sequence"/>
</dbReference>
<feature type="chain" id="PRO_5040964733" evidence="2">
    <location>
        <begin position="24"/>
        <end position="390"/>
    </location>
</feature>
<evidence type="ECO:0000256" key="2">
    <source>
        <dbReference type="SAM" id="SignalP"/>
    </source>
</evidence>
<comment type="caution">
    <text evidence="3">The sequence shown here is derived from an EMBL/GenBank/DDBJ whole genome shotgun (WGS) entry which is preliminary data.</text>
</comment>
<keyword evidence="2" id="KW-0732">Signal</keyword>
<dbReference type="EMBL" id="JANBPT010000086">
    <property type="protein sequence ID" value="KAJ1928139.1"/>
    <property type="molecule type" value="Genomic_DNA"/>
</dbReference>
<feature type="signal peptide" evidence="2">
    <location>
        <begin position="1"/>
        <end position="23"/>
    </location>
</feature>
<feature type="compositionally biased region" description="Polar residues" evidence="1">
    <location>
        <begin position="163"/>
        <end position="180"/>
    </location>
</feature>
<organism evidence="3 4">
    <name type="scientific">Tieghemiomyces parasiticus</name>
    <dbReference type="NCBI Taxonomy" id="78921"/>
    <lineage>
        <taxon>Eukaryota</taxon>
        <taxon>Fungi</taxon>
        <taxon>Fungi incertae sedis</taxon>
        <taxon>Zoopagomycota</taxon>
        <taxon>Kickxellomycotina</taxon>
        <taxon>Dimargaritomycetes</taxon>
        <taxon>Dimargaritales</taxon>
        <taxon>Dimargaritaceae</taxon>
        <taxon>Tieghemiomyces</taxon>
    </lineage>
</organism>
<name>A0A9W8ABH4_9FUNG</name>
<sequence>MNLPRVVLQGLLLVVMVVGLLHAQPIVIDQTAPALYRAGTNQLSPKFGEPINEIRRYKVWYTSLFKRLGIPYERRTIMDRQLSYNEEDYANFSEKYRSATTMGLRSMEAKAGQAMIFKLFDWARSRSRDLSNVDNVTKLYEDDQPRDTSLSANGKGNRLPSEEYNNGSQDSAGFNQQGHLQYQDQSQDDDEEYFDALDTFPDESQVDQVKKVGPPKPPRGVYRGESSSDGDHSNSVANPFADLEAVFSDEDELEGDEGTGKSYSSGYNDRVPPVTSDSAESLGPVTIRRTSAMRVAPLGKSEASSHSLSASTGQSWYPTEQQEEKLNDNMSQSGSFSQPGSYSKGDEGRQFMLDGRLNMVQAGSRVSNGHAPTNIPQPQSATIEYRPGTN</sequence>
<gene>
    <name evidence="3" type="ORF">IWQ60_002306</name>
</gene>
<feature type="compositionally biased region" description="Acidic residues" evidence="1">
    <location>
        <begin position="186"/>
        <end position="205"/>
    </location>
</feature>
<accession>A0A9W8ABH4</accession>
<protein>
    <submittedName>
        <fullName evidence="3">Uncharacterized protein</fullName>
    </submittedName>
</protein>
<feature type="compositionally biased region" description="Polar residues" evidence="1">
    <location>
        <begin position="328"/>
        <end position="341"/>
    </location>
</feature>